<keyword evidence="1" id="KW-0472">Membrane</keyword>
<gene>
    <name evidence="2" type="ORF">KOR34_19770</name>
</gene>
<name>A0A5C5VGF4_9BACT</name>
<reference evidence="2 3" key="1">
    <citation type="submission" date="2019-02" db="EMBL/GenBank/DDBJ databases">
        <title>Deep-cultivation of Planctomycetes and their phenomic and genomic characterization uncovers novel biology.</title>
        <authorList>
            <person name="Wiegand S."/>
            <person name="Jogler M."/>
            <person name="Boedeker C."/>
            <person name="Pinto D."/>
            <person name="Vollmers J."/>
            <person name="Rivas-Marin E."/>
            <person name="Kohn T."/>
            <person name="Peeters S.H."/>
            <person name="Heuer A."/>
            <person name="Rast P."/>
            <person name="Oberbeckmann S."/>
            <person name="Bunk B."/>
            <person name="Jeske O."/>
            <person name="Meyerdierks A."/>
            <person name="Storesund J.E."/>
            <person name="Kallscheuer N."/>
            <person name="Luecker S."/>
            <person name="Lage O.M."/>
            <person name="Pohl T."/>
            <person name="Merkel B.J."/>
            <person name="Hornburger P."/>
            <person name="Mueller R.-W."/>
            <person name="Bruemmer F."/>
            <person name="Labrenz M."/>
            <person name="Spormann A.M."/>
            <person name="Op Den Camp H."/>
            <person name="Overmann J."/>
            <person name="Amann R."/>
            <person name="Jetten M.S.M."/>
            <person name="Mascher T."/>
            <person name="Medema M.H."/>
            <person name="Devos D.P."/>
            <person name="Kaster A.-K."/>
            <person name="Ovreas L."/>
            <person name="Rohde M."/>
            <person name="Galperin M.Y."/>
            <person name="Jogler C."/>
        </authorList>
    </citation>
    <scope>NUCLEOTIDE SEQUENCE [LARGE SCALE GENOMIC DNA]</scope>
    <source>
        <strain evidence="2 3">KOR34</strain>
    </source>
</reference>
<evidence type="ECO:0000256" key="1">
    <source>
        <dbReference type="SAM" id="Phobius"/>
    </source>
</evidence>
<evidence type="ECO:0000313" key="3">
    <source>
        <dbReference type="Proteomes" id="UP000316714"/>
    </source>
</evidence>
<keyword evidence="1" id="KW-0812">Transmembrane</keyword>
<proteinExistence type="predicted"/>
<accession>A0A5C5VGF4</accession>
<evidence type="ECO:0000313" key="2">
    <source>
        <dbReference type="EMBL" id="TWT37030.1"/>
    </source>
</evidence>
<dbReference type="OrthoDB" id="9860043at2"/>
<keyword evidence="1" id="KW-1133">Transmembrane helix</keyword>
<dbReference type="Proteomes" id="UP000316714">
    <property type="component" value="Unassembled WGS sequence"/>
</dbReference>
<keyword evidence="3" id="KW-1185">Reference proteome</keyword>
<feature type="transmembrane region" description="Helical" evidence="1">
    <location>
        <begin position="31"/>
        <end position="49"/>
    </location>
</feature>
<comment type="caution">
    <text evidence="2">The sequence shown here is derived from an EMBL/GenBank/DDBJ whole genome shotgun (WGS) entry which is preliminary data.</text>
</comment>
<dbReference type="EMBL" id="SIHJ01000001">
    <property type="protein sequence ID" value="TWT37030.1"/>
    <property type="molecule type" value="Genomic_DNA"/>
</dbReference>
<protein>
    <submittedName>
        <fullName evidence="2">Uncharacterized protein</fullName>
    </submittedName>
</protein>
<dbReference type="RefSeq" id="WP_146564396.1">
    <property type="nucleotide sequence ID" value="NZ_SIHJ01000001.1"/>
</dbReference>
<feature type="transmembrane region" description="Helical" evidence="1">
    <location>
        <begin position="9"/>
        <end position="25"/>
    </location>
</feature>
<organism evidence="2 3">
    <name type="scientific">Posidoniimonas corsicana</name>
    <dbReference type="NCBI Taxonomy" id="1938618"/>
    <lineage>
        <taxon>Bacteria</taxon>
        <taxon>Pseudomonadati</taxon>
        <taxon>Planctomycetota</taxon>
        <taxon>Planctomycetia</taxon>
        <taxon>Pirellulales</taxon>
        <taxon>Lacipirellulaceae</taxon>
        <taxon>Posidoniimonas</taxon>
    </lineage>
</organism>
<dbReference type="AlphaFoldDB" id="A0A5C5VGF4"/>
<feature type="transmembrane region" description="Helical" evidence="1">
    <location>
        <begin position="61"/>
        <end position="81"/>
    </location>
</feature>
<sequence length="109" mass="12043">MQQQSVRRIWIDMAVLQVSILWLAGWAPMNLLLVSLSLMFGVVYLLWGWDLTGPRRHRMGRMLLGASVVVAVGPLLAAPHVDLPTEPLQLLLLLGAGYCAMQTNHIVTA</sequence>